<keyword evidence="10" id="KW-1185">Reference proteome</keyword>
<dbReference type="InterPro" id="IPR036721">
    <property type="entry name" value="RCK_C_sf"/>
</dbReference>
<dbReference type="PROSITE" id="PS51202">
    <property type="entry name" value="RCK_C"/>
    <property type="match status" value="2"/>
</dbReference>
<evidence type="ECO:0000256" key="2">
    <source>
        <dbReference type="ARBA" id="ARBA00022448"/>
    </source>
</evidence>
<reference evidence="9 10" key="1">
    <citation type="submission" date="2024-03" db="EMBL/GenBank/DDBJ databases">
        <title>Pseudoalteromonas qingdaonensis sp. nov., isolated from the intestines of marine benthic organisms.</title>
        <authorList>
            <person name="Lin X."/>
            <person name="Fang S."/>
            <person name="Hu X."/>
        </authorList>
    </citation>
    <scope>NUCLEOTIDE SEQUENCE [LARGE SCALE GENOMIC DNA]</scope>
    <source>
        <strain evidence="9 10">YIC-827</strain>
    </source>
</reference>
<feature type="transmembrane region" description="Helical" evidence="7">
    <location>
        <begin position="166"/>
        <end position="188"/>
    </location>
</feature>
<dbReference type="Pfam" id="PF03600">
    <property type="entry name" value="CitMHS"/>
    <property type="match status" value="1"/>
</dbReference>
<evidence type="ECO:0000256" key="7">
    <source>
        <dbReference type="SAM" id="Phobius"/>
    </source>
</evidence>
<dbReference type="InterPro" id="IPR006037">
    <property type="entry name" value="RCK_C"/>
</dbReference>
<feature type="domain" description="RCK C-terminal" evidence="8">
    <location>
        <begin position="194"/>
        <end position="279"/>
    </location>
</feature>
<keyword evidence="4" id="KW-0677">Repeat</keyword>
<sequence length="573" mass="61762">MIDAVFYVLIIAALFAALVMTHVRPATLFFSALLGCYALGYVDTPTLLGNFTNTGLVSLVLLMLVSIALERTSLLQILAKRIVSPSLKLSIIKVSTLTAAASAFLNNTAVVASLVGPLTRNKHHAPSKLLIPLSYAAILGGTTTLVGTSTNLIVNSFTQQYDGLSLAMFSFLPIGLAVTLVGILLLILCHKLLPDYPRVEGEHKKYLLEAKVNPDSPLVGKSIEKNGLRDLNDLFLVEIVREKRLISPVRPENKVRAGDKLIFTGHVQSVTALQRIPGLTLFADSNGLLSSNLQEVIVTHISTLVGKTLKDVGFRAKFDAAVVAIHRNGERLSGKLGEVTIRPGDRLMLAVGHDFHNRNNLDKNFYFVSEHSVAKAYNRTSEFALLGGFAVVIALAATALVPLVQGLLVFVALLLATKVLDGQELKRRFPFELVIIIASALGLANAFSGSGAELALQQLLGEHQGLTPFMALVLVYVLTVLLTELITNNAAAALMFPLAYGLASSLEVSLMPFAMTVAYGASAAFISPYSYQTNMIVMNAGQYRFADFARLGVIMSLAYATVVLSLINYVFEF</sequence>
<dbReference type="Pfam" id="PF02080">
    <property type="entry name" value="TrkA_C"/>
    <property type="match status" value="2"/>
</dbReference>
<comment type="caution">
    <text evidence="9">The sequence shown here is derived from an EMBL/GenBank/DDBJ whole genome shotgun (WGS) entry which is preliminary data.</text>
</comment>
<evidence type="ECO:0000259" key="8">
    <source>
        <dbReference type="PROSITE" id="PS51202"/>
    </source>
</evidence>
<feature type="transmembrane region" description="Helical" evidence="7">
    <location>
        <begin position="135"/>
        <end position="154"/>
    </location>
</feature>
<evidence type="ECO:0000313" key="10">
    <source>
        <dbReference type="Proteomes" id="UP001447008"/>
    </source>
</evidence>
<dbReference type="Proteomes" id="UP001447008">
    <property type="component" value="Unassembled WGS sequence"/>
</dbReference>
<evidence type="ECO:0000313" key="9">
    <source>
        <dbReference type="EMBL" id="MEM0516351.1"/>
    </source>
</evidence>
<feature type="domain" description="RCK C-terminal" evidence="8">
    <location>
        <begin position="281"/>
        <end position="365"/>
    </location>
</feature>
<accession>A0ABU9N0P8</accession>
<keyword evidence="2" id="KW-0813">Transport</keyword>
<feature type="transmembrane region" description="Helical" evidence="7">
    <location>
        <begin position="384"/>
        <end position="417"/>
    </location>
</feature>
<comment type="subcellular location">
    <subcellularLocation>
        <location evidence="1">Membrane</location>
        <topology evidence="1">Multi-pass membrane protein</topology>
    </subcellularLocation>
</comment>
<feature type="transmembrane region" description="Helical" evidence="7">
    <location>
        <begin position="508"/>
        <end position="531"/>
    </location>
</feature>
<name>A0ABU9N0P8_9GAMM</name>
<dbReference type="PANTHER" id="PTHR43652:SF2">
    <property type="entry name" value="BASIC AMINO ACID ANTIPORTER YFCC-RELATED"/>
    <property type="match status" value="1"/>
</dbReference>
<feature type="transmembrane region" description="Helical" evidence="7">
    <location>
        <begin position="429"/>
        <end position="449"/>
    </location>
</feature>
<organism evidence="9 10">
    <name type="scientific">Pseudoalteromonas qingdaonensis</name>
    <dbReference type="NCBI Taxonomy" id="3131913"/>
    <lineage>
        <taxon>Bacteria</taxon>
        <taxon>Pseudomonadati</taxon>
        <taxon>Pseudomonadota</taxon>
        <taxon>Gammaproteobacteria</taxon>
        <taxon>Alteromonadales</taxon>
        <taxon>Pseudoalteromonadaceae</taxon>
        <taxon>Pseudoalteromonas</taxon>
    </lineage>
</organism>
<keyword evidence="5 7" id="KW-1133">Transmembrane helix</keyword>
<evidence type="ECO:0000256" key="4">
    <source>
        <dbReference type="ARBA" id="ARBA00022737"/>
    </source>
</evidence>
<dbReference type="EMBL" id="JBCGCU010000017">
    <property type="protein sequence ID" value="MEM0516351.1"/>
    <property type="molecule type" value="Genomic_DNA"/>
</dbReference>
<keyword evidence="6 7" id="KW-0472">Membrane</keyword>
<feature type="transmembrane region" description="Helical" evidence="7">
    <location>
        <begin position="551"/>
        <end position="571"/>
    </location>
</feature>
<dbReference type="SUPFAM" id="SSF116726">
    <property type="entry name" value="TrkA C-terminal domain-like"/>
    <property type="match status" value="2"/>
</dbReference>
<gene>
    <name evidence="9" type="ORF">WCN91_13175</name>
</gene>
<evidence type="ECO:0000256" key="6">
    <source>
        <dbReference type="ARBA" id="ARBA00023136"/>
    </source>
</evidence>
<keyword evidence="3 7" id="KW-0812">Transmembrane</keyword>
<dbReference type="InterPro" id="IPR004680">
    <property type="entry name" value="Cit_transptr-like_dom"/>
</dbReference>
<protein>
    <submittedName>
        <fullName evidence="9">SLC13 family permease</fullName>
    </submittedName>
</protein>
<evidence type="ECO:0000256" key="5">
    <source>
        <dbReference type="ARBA" id="ARBA00022989"/>
    </source>
</evidence>
<evidence type="ECO:0000256" key="3">
    <source>
        <dbReference type="ARBA" id="ARBA00022692"/>
    </source>
</evidence>
<dbReference type="RefSeq" id="WP_342679781.1">
    <property type="nucleotide sequence ID" value="NZ_JBCGCU010000017.1"/>
</dbReference>
<proteinExistence type="predicted"/>
<feature type="transmembrane region" description="Helical" evidence="7">
    <location>
        <begin position="469"/>
        <end position="496"/>
    </location>
</feature>
<evidence type="ECO:0000256" key="1">
    <source>
        <dbReference type="ARBA" id="ARBA00004141"/>
    </source>
</evidence>
<dbReference type="InterPro" id="IPR051679">
    <property type="entry name" value="DASS-Related_Transporters"/>
</dbReference>
<dbReference type="Gene3D" id="3.30.70.1450">
    <property type="entry name" value="Regulator of K+ conductance, C-terminal domain"/>
    <property type="match status" value="2"/>
</dbReference>
<feature type="transmembrane region" description="Helical" evidence="7">
    <location>
        <begin position="47"/>
        <end position="69"/>
    </location>
</feature>
<dbReference type="PANTHER" id="PTHR43652">
    <property type="entry name" value="BASIC AMINO ACID ANTIPORTER YFCC-RELATED"/>
    <property type="match status" value="1"/>
</dbReference>